<dbReference type="Pfam" id="PF10174">
    <property type="entry name" value="Cast"/>
    <property type="match status" value="2"/>
</dbReference>
<evidence type="ECO:0000256" key="8">
    <source>
        <dbReference type="ARBA" id="ARBA00034106"/>
    </source>
</evidence>
<evidence type="ECO:0000256" key="9">
    <source>
        <dbReference type="SAM" id="Coils"/>
    </source>
</evidence>
<comment type="caution">
    <text evidence="11">The sequence shown here is derived from an EMBL/GenBank/DDBJ whole genome shotgun (WGS) entry which is preliminary data.</text>
</comment>
<keyword evidence="12" id="KW-1185">Reference proteome</keyword>
<keyword evidence="5 9" id="KW-0175">Coiled coil</keyword>
<evidence type="ECO:0000313" key="11">
    <source>
        <dbReference type="EMBL" id="KAK0137972.1"/>
    </source>
</evidence>
<feature type="compositionally biased region" description="Polar residues" evidence="10">
    <location>
        <begin position="379"/>
        <end position="388"/>
    </location>
</feature>
<reference evidence="11" key="1">
    <citation type="journal article" date="2023" name="Front. Mar. Sci.">
        <title>A new Merluccius polli reference genome to investigate the effects of global change in West African waters.</title>
        <authorList>
            <person name="Mateo J.L."/>
            <person name="Blanco-Fernandez C."/>
            <person name="Garcia-Vazquez E."/>
            <person name="Machado-Schiaffino G."/>
        </authorList>
    </citation>
    <scope>NUCLEOTIDE SEQUENCE</scope>
    <source>
        <strain evidence="11">C29</strain>
        <tissue evidence="11">Fin</tissue>
    </source>
</reference>
<evidence type="ECO:0000256" key="7">
    <source>
        <dbReference type="ARBA" id="ARBA00023273"/>
    </source>
</evidence>
<gene>
    <name evidence="11" type="primary">Erc2</name>
    <name evidence="11" type="ORF">N1851_025780</name>
</gene>
<dbReference type="PANTHER" id="PTHR18861">
    <property type="entry name" value="ELKS/RAB6-INTERACTING/CAST PROTEIN"/>
    <property type="match status" value="1"/>
</dbReference>
<dbReference type="InterPro" id="IPR019323">
    <property type="entry name" value="ELKS/CAST"/>
</dbReference>
<keyword evidence="2" id="KW-0963">Cytoplasm</keyword>
<evidence type="ECO:0000256" key="1">
    <source>
        <dbReference type="ARBA" id="ARBA00004245"/>
    </source>
</evidence>
<comment type="subcellular location">
    <subcellularLocation>
        <location evidence="1">Cytoplasm</location>
        <location evidence="1">Cytoskeleton</location>
    </subcellularLocation>
    <subcellularLocation>
        <location evidence="8">Presynapse</location>
    </subcellularLocation>
</comment>
<dbReference type="SUPFAM" id="SSF57997">
    <property type="entry name" value="Tropomyosin"/>
    <property type="match status" value="1"/>
</dbReference>
<evidence type="ECO:0000256" key="10">
    <source>
        <dbReference type="SAM" id="MobiDB-lite"/>
    </source>
</evidence>
<feature type="compositionally biased region" description="Basic and acidic residues" evidence="10">
    <location>
        <begin position="231"/>
        <end position="248"/>
    </location>
</feature>
<evidence type="ECO:0000256" key="3">
    <source>
        <dbReference type="ARBA" id="ARBA00022553"/>
    </source>
</evidence>
<feature type="region of interest" description="Disordered" evidence="10">
    <location>
        <begin position="126"/>
        <end position="219"/>
    </location>
</feature>
<protein>
    <submittedName>
        <fullName evidence="11">ERC protein 2</fullName>
    </submittedName>
</protein>
<name>A0AA47MDA2_MERPO</name>
<organism evidence="11 12">
    <name type="scientific">Merluccius polli</name>
    <name type="common">Benguela hake</name>
    <name type="synonym">Merluccius cadenati</name>
    <dbReference type="NCBI Taxonomy" id="89951"/>
    <lineage>
        <taxon>Eukaryota</taxon>
        <taxon>Metazoa</taxon>
        <taxon>Chordata</taxon>
        <taxon>Craniata</taxon>
        <taxon>Vertebrata</taxon>
        <taxon>Euteleostomi</taxon>
        <taxon>Actinopterygii</taxon>
        <taxon>Neopterygii</taxon>
        <taxon>Teleostei</taxon>
        <taxon>Neoteleostei</taxon>
        <taxon>Acanthomorphata</taxon>
        <taxon>Zeiogadaria</taxon>
        <taxon>Gadariae</taxon>
        <taxon>Gadiformes</taxon>
        <taxon>Gadoidei</taxon>
        <taxon>Merlucciidae</taxon>
        <taxon>Merluccius</taxon>
    </lineage>
</organism>
<keyword evidence="4" id="KW-0770">Synapse</keyword>
<keyword evidence="3" id="KW-0597">Phosphoprotein</keyword>
<evidence type="ECO:0000313" key="12">
    <source>
        <dbReference type="Proteomes" id="UP001174136"/>
    </source>
</evidence>
<dbReference type="GO" id="GO:0098882">
    <property type="term" value="F:structural constituent of presynaptic active zone"/>
    <property type="evidence" value="ECO:0007669"/>
    <property type="project" value="TreeGrafter"/>
</dbReference>
<accession>A0AA47MDA2</accession>
<keyword evidence="7" id="KW-0966">Cell projection</keyword>
<dbReference type="PANTHER" id="PTHR18861:SF3">
    <property type="entry name" value="ERC PROTEIN 2"/>
    <property type="match status" value="1"/>
</dbReference>
<dbReference type="EMBL" id="JAOPHQ010004839">
    <property type="protein sequence ID" value="KAK0137972.1"/>
    <property type="molecule type" value="Genomic_DNA"/>
</dbReference>
<evidence type="ECO:0000256" key="2">
    <source>
        <dbReference type="ARBA" id="ARBA00022490"/>
    </source>
</evidence>
<proteinExistence type="predicted"/>
<feature type="compositionally biased region" description="Polar residues" evidence="10">
    <location>
        <begin position="149"/>
        <end position="175"/>
    </location>
</feature>
<dbReference type="AlphaFoldDB" id="A0AA47MDA2"/>
<feature type="compositionally biased region" description="Low complexity" evidence="10">
    <location>
        <begin position="359"/>
        <end position="371"/>
    </location>
</feature>
<keyword evidence="6" id="KW-0206">Cytoskeleton</keyword>
<dbReference type="GO" id="GO:0030424">
    <property type="term" value="C:axon"/>
    <property type="evidence" value="ECO:0007669"/>
    <property type="project" value="UniProtKB-SubCell"/>
</dbReference>
<feature type="compositionally biased region" description="Polar residues" evidence="10">
    <location>
        <begin position="406"/>
        <end position="420"/>
    </location>
</feature>
<feature type="compositionally biased region" description="Low complexity" evidence="10">
    <location>
        <begin position="316"/>
        <end position="330"/>
    </location>
</feature>
<dbReference type="Gene3D" id="1.10.287.1490">
    <property type="match status" value="1"/>
</dbReference>
<evidence type="ECO:0000256" key="5">
    <source>
        <dbReference type="ARBA" id="ARBA00023054"/>
    </source>
</evidence>
<feature type="region of interest" description="Disordered" evidence="10">
    <location>
        <begin position="231"/>
        <end position="291"/>
    </location>
</feature>
<feature type="compositionally biased region" description="Polar residues" evidence="10">
    <location>
        <begin position="25"/>
        <end position="48"/>
    </location>
</feature>
<sequence length="827" mass="90892">MPLNIRAKPSQSKLSAASKAGGHSNGNATSRFSRSPKQSKGKEGSSSIPGCRSGLEPGSVSGGGPSPAAKPAARPGPSTRPGPKPKPRGAAASDARRATNSATAPGGKTFSMENIQSVSAAYATSGTMYPSDHDALEPSGGYPKGTMTLGRSTGRASYTGRSTAMGSSPNITFSGIPQPLDPYGNQNHHLLPGGPSTLRGHPGRQQPTQDCAGHGEGSTLDLQAQLRELQKENEQLKREMDDGRDGRMKSGTVNSVNFWSPEMKRDRGVRREEGVRNSMPKEQYRANQEDCQQLPLTVQELQEELRAHREMNSRLQQQQHHQHQQQQQQQSNSGCYRDYQVEQDPRGATSPGHSPRQSPGPGSISLLSPVPRHSPRAHSPSTAYNPRTQQQQQQADIIIHSPGYCQPNTEGPTQSTQHNSVHPGPSGSHGQHIHYSSGCTPNGPAPGLCPSSGSTLQRPPPPPRSPCLVPGCDGFSSPPPLDPTAAEEGFQRLQTEHERKATELALLRRTMEEMELRIEVQKKTLGARDESIQRLLEMLQGQGGQGGRAPKPGIITMATTHDADTHMENLHVREELHRRNQADPAKTRALQTVIDMKTTNPPFCFDPDVIWQDTKISSLERNIRDLEDEVQMLKTSGMLHPDDRHGDLRQVEVYKSHSKFMKSKEQALPPCVSQRFIRAAPTSLPHQQPWITEQPEIDQLKQELNKKESEMQAVQTKLETLTNQNSDSKQHIDVLKESLNAKEQRSNTLQTEVDALRVRLEEKEQVLSKKSKQLQDLSDEKSTLAGEIRDMKDMLDVKERKVAVLQKKVRCGQAHDGPHSLRGHLDV</sequence>
<dbReference type="GO" id="GO:0007274">
    <property type="term" value="P:neuromuscular synaptic transmission"/>
    <property type="evidence" value="ECO:0007669"/>
    <property type="project" value="TreeGrafter"/>
</dbReference>
<dbReference type="Proteomes" id="UP001174136">
    <property type="component" value="Unassembled WGS sequence"/>
</dbReference>
<feature type="region of interest" description="Disordered" evidence="10">
    <location>
        <begin position="1"/>
        <end position="113"/>
    </location>
</feature>
<feature type="coiled-coil region" evidence="9">
    <location>
        <begin position="497"/>
        <end position="524"/>
    </location>
</feature>
<feature type="compositionally biased region" description="Low complexity" evidence="10">
    <location>
        <begin position="66"/>
        <end position="77"/>
    </location>
</feature>
<evidence type="ECO:0000256" key="6">
    <source>
        <dbReference type="ARBA" id="ARBA00023212"/>
    </source>
</evidence>
<evidence type="ECO:0000256" key="4">
    <source>
        <dbReference type="ARBA" id="ARBA00023018"/>
    </source>
</evidence>
<feature type="region of interest" description="Disordered" evidence="10">
    <location>
        <begin position="311"/>
        <end position="485"/>
    </location>
</feature>
<dbReference type="GO" id="GO:0048167">
    <property type="term" value="P:regulation of synaptic plasticity"/>
    <property type="evidence" value="ECO:0007669"/>
    <property type="project" value="TreeGrafter"/>
</dbReference>
<feature type="coiled-coil region" evidence="9">
    <location>
        <begin position="697"/>
        <end position="808"/>
    </location>
</feature>
<feature type="compositionally biased region" description="Basic and acidic residues" evidence="10">
    <location>
        <begin position="262"/>
        <end position="275"/>
    </location>
</feature>
<dbReference type="GO" id="GO:0048788">
    <property type="term" value="C:cytoskeleton of presynaptic active zone"/>
    <property type="evidence" value="ECO:0007669"/>
    <property type="project" value="TreeGrafter"/>
</dbReference>